<organism evidence="3 4">
    <name type="scientific">Mycolicibacterium frederiksbergense</name>
    <dbReference type="NCBI Taxonomy" id="117567"/>
    <lineage>
        <taxon>Bacteria</taxon>
        <taxon>Bacillati</taxon>
        <taxon>Actinomycetota</taxon>
        <taxon>Actinomycetes</taxon>
        <taxon>Mycobacteriales</taxon>
        <taxon>Mycobacteriaceae</taxon>
        <taxon>Mycolicibacterium</taxon>
    </lineage>
</organism>
<evidence type="ECO:0000313" key="3">
    <source>
        <dbReference type="EMBL" id="MDH6198025.1"/>
    </source>
</evidence>
<feature type="transmembrane region" description="Helical" evidence="1">
    <location>
        <begin position="54"/>
        <end position="79"/>
    </location>
</feature>
<feature type="transmembrane region" description="Helical" evidence="1">
    <location>
        <begin position="88"/>
        <end position="108"/>
    </location>
</feature>
<dbReference type="SMART" id="SM00014">
    <property type="entry name" value="acidPPc"/>
    <property type="match status" value="1"/>
</dbReference>
<dbReference type="Pfam" id="PF01569">
    <property type="entry name" value="PAP2"/>
    <property type="match status" value="1"/>
</dbReference>
<dbReference type="Proteomes" id="UP001160130">
    <property type="component" value="Unassembled WGS sequence"/>
</dbReference>
<dbReference type="EMBL" id="JARXVE010000009">
    <property type="protein sequence ID" value="MDH6198025.1"/>
    <property type="molecule type" value="Genomic_DNA"/>
</dbReference>
<comment type="caution">
    <text evidence="3">The sequence shown here is derived from an EMBL/GenBank/DDBJ whole genome shotgun (WGS) entry which is preliminary data.</text>
</comment>
<dbReference type="PANTHER" id="PTHR14969:SF13">
    <property type="entry name" value="AT30094P"/>
    <property type="match status" value="1"/>
</dbReference>
<dbReference type="Gene3D" id="1.20.144.10">
    <property type="entry name" value="Phosphatidic acid phosphatase type 2/haloperoxidase"/>
    <property type="match status" value="1"/>
</dbReference>
<evidence type="ECO:0000256" key="1">
    <source>
        <dbReference type="SAM" id="Phobius"/>
    </source>
</evidence>
<sequence>MRCRPRQVQIAIVLLVGFVGLALTAHSARAGTGLDHRLLDWIVPRRSGWLTATANVITDVGSPAAVALIALGAAALIWWRTRTVVPPIVVVATVGIASVASTLTKVVVGSQRPPQAVRLLAETDPSYPSGHVTGTAALLGILAVVIGVRTGRTTLLLLLAAVATSAVAATRLYLGVHWLTDVLGGALLGSAAVLLGSVFLLPVTTPEISTEASELRLST</sequence>
<reference evidence="3 4" key="1">
    <citation type="submission" date="2023-04" db="EMBL/GenBank/DDBJ databases">
        <title>Forest soil microbial communities from Buena Vista Peninsula, Colon Province, Panama.</title>
        <authorList>
            <person name="Bouskill N."/>
        </authorList>
    </citation>
    <scope>NUCLEOTIDE SEQUENCE [LARGE SCALE GENOMIC DNA]</scope>
    <source>
        <strain evidence="3 4">AC80</strain>
    </source>
</reference>
<gene>
    <name evidence="3" type="ORF">M2272_004684</name>
</gene>
<accession>A0ABT6L6Q7</accession>
<feature type="transmembrane region" description="Helical" evidence="1">
    <location>
        <begin position="155"/>
        <end position="176"/>
    </location>
</feature>
<evidence type="ECO:0000313" key="4">
    <source>
        <dbReference type="Proteomes" id="UP001160130"/>
    </source>
</evidence>
<keyword evidence="4" id="KW-1185">Reference proteome</keyword>
<evidence type="ECO:0000259" key="2">
    <source>
        <dbReference type="SMART" id="SM00014"/>
    </source>
</evidence>
<dbReference type="PANTHER" id="PTHR14969">
    <property type="entry name" value="SPHINGOSINE-1-PHOSPHATE PHOSPHOHYDROLASE"/>
    <property type="match status" value="1"/>
</dbReference>
<keyword evidence="1" id="KW-0812">Transmembrane</keyword>
<keyword evidence="1" id="KW-0472">Membrane</keyword>
<protein>
    <submittedName>
        <fullName evidence="3">Membrane-associated phospholipid phosphatase</fullName>
    </submittedName>
</protein>
<dbReference type="InterPro" id="IPR000326">
    <property type="entry name" value="PAP2/HPO"/>
</dbReference>
<keyword evidence="1" id="KW-1133">Transmembrane helix</keyword>
<proteinExistence type="predicted"/>
<feature type="transmembrane region" description="Helical" evidence="1">
    <location>
        <begin position="182"/>
        <end position="203"/>
    </location>
</feature>
<feature type="domain" description="Phosphatidic acid phosphatase type 2/haloperoxidase" evidence="2">
    <location>
        <begin position="85"/>
        <end position="197"/>
    </location>
</feature>
<dbReference type="InterPro" id="IPR036938">
    <property type="entry name" value="PAP2/HPO_sf"/>
</dbReference>
<feature type="transmembrane region" description="Helical" evidence="1">
    <location>
        <begin position="128"/>
        <end position="148"/>
    </location>
</feature>
<name>A0ABT6L6Q7_9MYCO</name>
<dbReference type="SUPFAM" id="SSF48317">
    <property type="entry name" value="Acid phosphatase/Vanadium-dependent haloperoxidase"/>
    <property type="match status" value="1"/>
</dbReference>